<dbReference type="Proteomes" id="UP001284771">
    <property type="component" value="Unassembled WGS sequence"/>
</dbReference>
<accession>A0ABU4J2B1</accession>
<organism evidence="1 2">
    <name type="scientific">Priestia flexa</name>
    <dbReference type="NCBI Taxonomy" id="86664"/>
    <lineage>
        <taxon>Bacteria</taxon>
        <taxon>Bacillati</taxon>
        <taxon>Bacillota</taxon>
        <taxon>Bacilli</taxon>
        <taxon>Bacillales</taxon>
        <taxon>Bacillaceae</taxon>
        <taxon>Priestia</taxon>
    </lineage>
</organism>
<dbReference type="EMBL" id="JAWUZT010000005">
    <property type="protein sequence ID" value="MDW8515135.1"/>
    <property type="molecule type" value="Genomic_DNA"/>
</dbReference>
<dbReference type="PROSITE" id="PS51257">
    <property type="entry name" value="PROKAR_LIPOPROTEIN"/>
    <property type="match status" value="1"/>
</dbReference>
<evidence type="ECO:0000313" key="2">
    <source>
        <dbReference type="Proteomes" id="UP001284771"/>
    </source>
</evidence>
<gene>
    <name evidence="1" type="ORF">RIB56_03240</name>
</gene>
<evidence type="ECO:0000313" key="1">
    <source>
        <dbReference type="EMBL" id="MDW8515135.1"/>
    </source>
</evidence>
<name>A0ABU4J2B1_9BACI</name>
<sequence length="234" mass="25545">MKKLLSSLLALGLLAGCGNEKVSETPKEEENVAAVEKQETTEEAAINEEAKTAKNETGIHNGEFDITNNTGYIKLLGIFEGESSSEEDLSNTIDFNGFKVSFIPSLVDVELSAEAQTEEKYEGKAETKAVMLSMNVENTLEDDVDYNGSFIVVTDTGEQLYAESGLLSKNAVVQTYHGKVKETGYEILPLKGDELPKSIKIIMDPPNKLVNGALNGNKDLGEEKRLDFDKLVTE</sequence>
<dbReference type="RefSeq" id="WP_318757223.1">
    <property type="nucleotide sequence ID" value="NZ_JAWUZT010000005.1"/>
</dbReference>
<proteinExistence type="predicted"/>
<comment type="caution">
    <text evidence="1">The sequence shown here is derived from an EMBL/GenBank/DDBJ whole genome shotgun (WGS) entry which is preliminary data.</text>
</comment>
<evidence type="ECO:0008006" key="3">
    <source>
        <dbReference type="Google" id="ProtNLM"/>
    </source>
</evidence>
<reference evidence="2" key="1">
    <citation type="submission" date="2023-07" db="EMBL/GenBank/DDBJ databases">
        <title>Draft genomic sequences of Priestia flexa CCM isolated from the soil of an abandoned mine contaminated by free cyanide in the high Andean zone of Tacna, Peru.</title>
        <authorList>
            <person name="Caceda Quiroz C.J."/>
            <person name="Maraza Chooque G.J."/>
            <person name="Fora Quispe G.L."/>
            <person name="Carpio Mamani M."/>
        </authorList>
    </citation>
    <scope>NUCLEOTIDE SEQUENCE [LARGE SCALE GENOMIC DNA]</scope>
    <source>
        <strain evidence="2">CCM</strain>
    </source>
</reference>
<protein>
    <recommendedName>
        <fullName evidence="3">Lipoprotein</fullName>
    </recommendedName>
</protein>
<keyword evidence="2" id="KW-1185">Reference proteome</keyword>